<organism evidence="1 2">
    <name type="scientific">Vallitalea maricola</name>
    <dbReference type="NCBI Taxonomy" id="3074433"/>
    <lineage>
        <taxon>Bacteria</taxon>
        <taxon>Bacillati</taxon>
        <taxon>Bacillota</taxon>
        <taxon>Clostridia</taxon>
        <taxon>Lachnospirales</taxon>
        <taxon>Vallitaleaceae</taxon>
        <taxon>Vallitalea</taxon>
    </lineage>
</organism>
<protein>
    <submittedName>
        <fullName evidence="1">Nicotinamide riboside transporter PnuC</fullName>
    </submittedName>
</protein>
<keyword evidence="2" id="KW-1185">Reference proteome</keyword>
<name>A0ACB5UH12_9FIRM</name>
<proteinExistence type="predicted"/>
<evidence type="ECO:0000313" key="1">
    <source>
        <dbReference type="EMBL" id="GMQ62160.1"/>
    </source>
</evidence>
<sequence length="234" mass="27145">MNRIKEFLKDELTGWKKWEVIWMVFAVAVIVSLSLYWGDNARGIIAGVTGVVCVILTGKGKMSCYIFGLVNTILYAWIAFEVKYYGEVMLNGLYYVPMQFVGWFMWKKHINEETKEVEKTKLTVKWEVILLLISAACIYGYGLILKSLGGNLPFFDSISTCLSIVAMILSVRRLMEQWIIWIVVDLVTVYMWVMDYINGGTDIATLLMWIVYLLNAVFMFIKWFKESRRISNEI</sequence>
<gene>
    <name evidence="1" type="primary">pnuC</name>
    <name evidence="1" type="ORF">AN2V17_13910</name>
</gene>
<reference evidence="1" key="1">
    <citation type="submission" date="2023-09" db="EMBL/GenBank/DDBJ databases">
        <title>Vallitalea sediminicola and Vallitalea maricola sp. nov., anaerobic bacteria isolated from marine sediment.</title>
        <authorList>
            <person name="Hirano S."/>
            <person name="Maeda A."/>
            <person name="Terahara T."/>
            <person name="Mori K."/>
            <person name="Hamada M."/>
            <person name="Matsumoto R."/>
            <person name="Kobayashi T."/>
        </authorList>
    </citation>
    <scope>NUCLEOTIDE SEQUENCE</scope>
    <source>
        <strain evidence="1">AN17-2</strain>
    </source>
</reference>
<accession>A0ACB5UH12</accession>
<evidence type="ECO:0000313" key="2">
    <source>
        <dbReference type="Proteomes" id="UP001374599"/>
    </source>
</evidence>
<dbReference type="EMBL" id="BTPU01000020">
    <property type="protein sequence ID" value="GMQ62160.1"/>
    <property type="molecule type" value="Genomic_DNA"/>
</dbReference>
<dbReference type="Proteomes" id="UP001374599">
    <property type="component" value="Unassembled WGS sequence"/>
</dbReference>
<comment type="caution">
    <text evidence="1">The sequence shown here is derived from an EMBL/GenBank/DDBJ whole genome shotgun (WGS) entry which is preliminary data.</text>
</comment>